<keyword evidence="4 6" id="KW-0472">Membrane</keyword>
<organism evidence="8 9">
    <name type="scientific">Marasmiellus scandens</name>
    <dbReference type="NCBI Taxonomy" id="2682957"/>
    <lineage>
        <taxon>Eukaryota</taxon>
        <taxon>Fungi</taxon>
        <taxon>Dikarya</taxon>
        <taxon>Basidiomycota</taxon>
        <taxon>Agaricomycotina</taxon>
        <taxon>Agaricomycetes</taxon>
        <taxon>Agaricomycetidae</taxon>
        <taxon>Agaricales</taxon>
        <taxon>Marasmiineae</taxon>
        <taxon>Omphalotaceae</taxon>
        <taxon>Marasmiellus</taxon>
    </lineage>
</organism>
<evidence type="ECO:0000259" key="7">
    <source>
        <dbReference type="PROSITE" id="PS50850"/>
    </source>
</evidence>
<dbReference type="InterPro" id="IPR011701">
    <property type="entry name" value="MFS"/>
</dbReference>
<reference evidence="8 9" key="1">
    <citation type="submission" date="2024-01" db="EMBL/GenBank/DDBJ databases">
        <title>A draft genome for the cacao thread blight pathogen Marasmiellus scandens.</title>
        <authorList>
            <person name="Baruah I.K."/>
            <person name="Leung J."/>
            <person name="Bukari Y."/>
            <person name="Amoako-Attah I."/>
            <person name="Meinhardt L.W."/>
            <person name="Bailey B.A."/>
            <person name="Cohen S.P."/>
        </authorList>
    </citation>
    <scope>NUCLEOTIDE SEQUENCE [LARGE SCALE GENOMIC DNA]</scope>
    <source>
        <strain evidence="8 9">GH-19</strain>
    </source>
</reference>
<feature type="transmembrane region" description="Helical" evidence="6">
    <location>
        <begin position="81"/>
        <end position="102"/>
    </location>
</feature>
<dbReference type="SUPFAM" id="SSF103473">
    <property type="entry name" value="MFS general substrate transporter"/>
    <property type="match status" value="1"/>
</dbReference>
<evidence type="ECO:0000256" key="3">
    <source>
        <dbReference type="ARBA" id="ARBA00022989"/>
    </source>
</evidence>
<feature type="domain" description="Major facilitator superfamily (MFS) profile" evidence="7">
    <location>
        <begin position="80"/>
        <end position="320"/>
    </location>
</feature>
<evidence type="ECO:0000256" key="2">
    <source>
        <dbReference type="ARBA" id="ARBA00022692"/>
    </source>
</evidence>
<comment type="caution">
    <text evidence="8">The sequence shown here is derived from an EMBL/GenBank/DDBJ whole genome shotgun (WGS) entry which is preliminary data.</text>
</comment>
<dbReference type="Pfam" id="PF07690">
    <property type="entry name" value="MFS_1"/>
    <property type="match status" value="1"/>
</dbReference>
<protein>
    <recommendedName>
        <fullName evidence="7">Major facilitator superfamily (MFS) profile domain-containing protein</fullName>
    </recommendedName>
</protein>
<dbReference type="PANTHER" id="PTHR23502:SF60">
    <property type="entry name" value="MAJOR FACILITATOR SUPERFAMILY (MFS) PROFILE DOMAIN-CONTAINING PROTEIN-RELATED"/>
    <property type="match status" value="1"/>
</dbReference>
<evidence type="ECO:0000256" key="6">
    <source>
        <dbReference type="SAM" id="Phobius"/>
    </source>
</evidence>
<feature type="transmembrane region" description="Helical" evidence="6">
    <location>
        <begin position="233"/>
        <end position="254"/>
    </location>
</feature>
<dbReference type="Gene3D" id="1.20.1720.10">
    <property type="entry name" value="Multidrug resistance protein D"/>
    <property type="match status" value="1"/>
</dbReference>
<keyword evidence="2 6" id="KW-0812">Transmembrane</keyword>
<dbReference type="PROSITE" id="PS00216">
    <property type="entry name" value="SUGAR_TRANSPORT_1"/>
    <property type="match status" value="1"/>
</dbReference>
<dbReference type="InterPro" id="IPR020846">
    <property type="entry name" value="MFS_dom"/>
</dbReference>
<feature type="transmembrane region" description="Helical" evidence="6">
    <location>
        <begin position="206"/>
        <end position="227"/>
    </location>
</feature>
<evidence type="ECO:0000256" key="1">
    <source>
        <dbReference type="ARBA" id="ARBA00004141"/>
    </source>
</evidence>
<evidence type="ECO:0000256" key="5">
    <source>
        <dbReference type="SAM" id="MobiDB-lite"/>
    </source>
</evidence>
<evidence type="ECO:0000313" key="9">
    <source>
        <dbReference type="Proteomes" id="UP001498398"/>
    </source>
</evidence>
<sequence>MDVPSVPQPQDNDNYLPPDAPSVGPTVNSNEMKKRAENDAVVNIFDEKTSELVEAIFDDNLWAKNPANPYNWTSSAKWSQALIVCWYALVTSLASDMVAPGLPEIAERYHITNSTVLALTLSIFLLAFMIGPLFSSPLSELIGRRWILHVSSFLFIVFNLACAWAPSTASLIIFRAIAGLGGATPIAIGGGTMADVFPPQERAGALAIYSLGPLMGPVIGPIAGGFISETIGYRWVYIIISSFSLPAVIAGLFLTRETYHPVIRARLLRNLGAEEKVQELSVRGYEGLTQKQVLWLYFSRPIVLLTTNITLLSLASFMAM</sequence>
<feature type="transmembrane region" description="Helical" evidence="6">
    <location>
        <begin position="146"/>
        <end position="166"/>
    </location>
</feature>
<evidence type="ECO:0000313" key="8">
    <source>
        <dbReference type="EMBL" id="KAK7450630.1"/>
    </source>
</evidence>
<name>A0ABR1J5F7_9AGAR</name>
<feature type="transmembrane region" description="Helical" evidence="6">
    <location>
        <begin position="114"/>
        <end position="134"/>
    </location>
</feature>
<comment type="subcellular location">
    <subcellularLocation>
        <location evidence="1">Membrane</location>
        <topology evidence="1">Multi-pass membrane protein</topology>
    </subcellularLocation>
</comment>
<dbReference type="Proteomes" id="UP001498398">
    <property type="component" value="Unassembled WGS sequence"/>
</dbReference>
<feature type="transmembrane region" description="Helical" evidence="6">
    <location>
        <begin position="172"/>
        <end position="194"/>
    </location>
</feature>
<accession>A0ABR1J5F7</accession>
<keyword evidence="9" id="KW-1185">Reference proteome</keyword>
<dbReference type="InterPro" id="IPR005829">
    <property type="entry name" value="Sugar_transporter_CS"/>
</dbReference>
<evidence type="ECO:0000256" key="4">
    <source>
        <dbReference type="ARBA" id="ARBA00023136"/>
    </source>
</evidence>
<proteinExistence type="predicted"/>
<dbReference type="EMBL" id="JBANRG010000033">
    <property type="protein sequence ID" value="KAK7450630.1"/>
    <property type="molecule type" value="Genomic_DNA"/>
</dbReference>
<feature type="transmembrane region" description="Helical" evidence="6">
    <location>
        <begin position="293"/>
        <end position="319"/>
    </location>
</feature>
<keyword evidence="3 6" id="KW-1133">Transmembrane helix</keyword>
<dbReference type="PANTHER" id="PTHR23502">
    <property type="entry name" value="MAJOR FACILITATOR SUPERFAMILY"/>
    <property type="match status" value="1"/>
</dbReference>
<dbReference type="PROSITE" id="PS50850">
    <property type="entry name" value="MFS"/>
    <property type="match status" value="1"/>
</dbReference>
<feature type="region of interest" description="Disordered" evidence="5">
    <location>
        <begin position="1"/>
        <end position="32"/>
    </location>
</feature>
<gene>
    <name evidence="8" type="ORF">VKT23_012940</name>
</gene>
<dbReference type="InterPro" id="IPR036259">
    <property type="entry name" value="MFS_trans_sf"/>
</dbReference>